<dbReference type="AlphaFoldDB" id="A0A249PKB3"/>
<accession>A0A249PKB3</accession>
<dbReference type="Proteomes" id="UP000217211">
    <property type="component" value="Plasmid pSJ05684b"/>
</dbReference>
<name>A0A249PKB3_9HYPH</name>
<geneLocation type="plasmid" evidence="3">
    <name>psj05684b</name>
</geneLocation>
<keyword evidence="3" id="KW-1185">Reference proteome</keyword>
<keyword evidence="2" id="KW-0614">Plasmid</keyword>
<gene>
    <name evidence="2" type="ORF">SJ05684_b52540</name>
</gene>
<proteinExistence type="predicted"/>
<dbReference type="KEGG" id="esj:SJ05684_b52540"/>
<sequence length="39" mass="4215">MISAGAFASADTGRRRQRDRRSQPVPSGGFRGQASREPP</sequence>
<evidence type="ECO:0000313" key="2">
    <source>
        <dbReference type="EMBL" id="ASY66236.1"/>
    </source>
</evidence>
<evidence type="ECO:0000313" key="3">
    <source>
        <dbReference type="Proteomes" id="UP000217211"/>
    </source>
</evidence>
<evidence type="ECO:0000256" key="1">
    <source>
        <dbReference type="SAM" id="MobiDB-lite"/>
    </source>
</evidence>
<feature type="region of interest" description="Disordered" evidence="1">
    <location>
        <begin position="1"/>
        <end position="39"/>
    </location>
</feature>
<organism evidence="2 3">
    <name type="scientific">Sinorhizobium sojae CCBAU 05684</name>
    <dbReference type="NCBI Taxonomy" id="716928"/>
    <lineage>
        <taxon>Bacteria</taxon>
        <taxon>Pseudomonadati</taxon>
        <taxon>Pseudomonadota</taxon>
        <taxon>Alphaproteobacteria</taxon>
        <taxon>Hyphomicrobiales</taxon>
        <taxon>Rhizobiaceae</taxon>
        <taxon>Sinorhizobium/Ensifer group</taxon>
        <taxon>Sinorhizobium</taxon>
    </lineage>
</organism>
<dbReference type="EMBL" id="CP023068">
    <property type="protein sequence ID" value="ASY66236.1"/>
    <property type="molecule type" value="Genomic_DNA"/>
</dbReference>
<protein>
    <submittedName>
        <fullName evidence="2">Uncharacterized protein</fullName>
    </submittedName>
</protein>
<reference evidence="2 3" key="1">
    <citation type="submission" date="2017-08" db="EMBL/GenBank/DDBJ databases">
        <title>Multipartite genome sequences of Sinorhizobium species nodulating soybeans.</title>
        <authorList>
            <person name="Tian C.F."/>
        </authorList>
    </citation>
    <scope>NUCLEOTIDE SEQUENCE [LARGE SCALE GENOMIC DNA]</scope>
    <source>
        <strain evidence="2 3">CCBAU 05684</strain>
        <plasmid evidence="3">psj05684b</plasmid>
    </source>
</reference>